<evidence type="ECO:0000313" key="2">
    <source>
        <dbReference type="EMBL" id="MBI4727184.1"/>
    </source>
</evidence>
<dbReference type="InterPro" id="IPR007367">
    <property type="entry name" value="DUF433"/>
</dbReference>
<dbReference type="InterPro" id="IPR036388">
    <property type="entry name" value="WH-like_DNA-bd_sf"/>
</dbReference>
<organism evidence="2 3">
    <name type="scientific">candidate division TA06 bacterium</name>
    <dbReference type="NCBI Taxonomy" id="2250710"/>
    <lineage>
        <taxon>Bacteria</taxon>
        <taxon>Bacteria division TA06</taxon>
    </lineage>
</organism>
<dbReference type="EMBL" id="JACQXR010000108">
    <property type="protein sequence ID" value="MBI4727184.1"/>
    <property type="molecule type" value="Genomic_DNA"/>
</dbReference>
<dbReference type="InterPro" id="IPR041049">
    <property type="entry name" value="DUF5615"/>
</dbReference>
<dbReference type="PANTHER" id="PTHR34849:SF3">
    <property type="entry name" value="SSR2962 PROTEIN"/>
    <property type="match status" value="1"/>
</dbReference>
<dbReference type="AlphaFoldDB" id="A0A933IBF6"/>
<protein>
    <submittedName>
        <fullName evidence="2">DUF5615 family PIN-like protein</fullName>
    </submittedName>
</protein>
<proteinExistence type="predicted"/>
<comment type="caution">
    <text evidence="2">The sequence shown here is derived from an EMBL/GenBank/DDBJ whole genome shotgun (WGS) entry which is preliminary data.</text>
</comment>
<dbReference type="SUPFAM" id="SSF46689">
    <property type="entry name" value="Homeodomain-like"/>
    <property type="match status" value="1"/>
</dbReference>
<dbReference type="InterPro" id="IPR009057">
    <property type="entry name" value="Homeodomain-like_sf"/>
</dbReference>
<dbReference type="PANTHER" id="PTHR34849">
    <property type="entry name" value="SSL5025 PROTEIN"/>
    <property type="match status" value="1"/>
</dbReference>
<name>A0A933IBF6_UNCT6</name>
<dbReference type="Pfam" id="PF04255">
    <property type="entry name" value="DUF433"/>
    <property type="match status" value="1"/>
</dbReference>
<gene>
    <name evidence="2" type="ORF">HY768_08200</name>
</gene>
<feature type="domain" description="DUF5615" evidence="1">
    <location>
        <begin position="122"/>
        <end position="170"/>
    </location>
</feature>
<evidence type="ECO:0000259" key="1">
    <source>
        <dbReference type="Pfam" id="PF18480"/>
    </source>
</evidence>
<dbReference type="Gene3D" id="1.10.10.10">
    <property type="entry name" value="Winged helix-like DNA-binding domain superfamily/Winged helix DNA-binding domain"/>
    <property type="match status" value="1"/>
</dbReference>
<dbReference type="Pfam" id="PF18480">
    <property type="entry name" value="DUF5615"/>
    <property type="match status" value="1"/>
</dbReference>
<evidence type="ECO:0000313" key="3">
    <source>
        <dbReference type="Proteomes" id="UP000736328"/>
    </source>
</evidence>
<dbReference type="Proteomes" id="UP000736328">
    <property type="component" value="Unassembled WGS sequence"/>
</dbReference>
<sequence length="225" mass="25353">MVDYYFGRAHCRPALDEAHSVRVGRLTIKFAKITQRNIMGSYAMNLLNRISTDPLICHGKACIKGTRIMVSVVLDNLAAGVSFDEIIKSYPSLTVEDIKAAIGYAAELTKEQIAFSLRHARMKFKTDENLPAEIADLLRKAKHDAATVFEQRLSGASDDRIADVCKREMRRKTGGFEVVYWHNWYVDGVWSVIDTFKNCIALCDGRFLDMKTLAVYGDSSCIIFK</sequence>
<accession>A0A933IBF6</accession>
<reference evidence="2" key="1">
    <citation type="submission" date="2020-07" db="EMBL/GenBank/DDBJ databases">
        <title>Huge and variable diversity of episymbiotic CPR bacteria and DPANN archaea in groundwater ecosystems.</title>
        <authorList>
            <person name="He C.Y."/>
            <person name="Keren R."/>
            <person name="Whittaker M."/>
            <person name="Farag I.F."/>
            <person name="Doudna J."/>
            <person name="Cate J.H.D."/>
            <person name="Banfield J.F."/>
        </authorList>
    </citation>
    <scope>NUCLEOTIDE SEQUENCE</scope>
    <source>
        <strain evidence="2">NC_groundwater_1520_Pr4_B-0.1um_53_5</strain>
    </source>
</reference>